<evidence type="ECO:0000256" key="3">
    <source>
        <dbReference type="ARBA" id="ARBA00022801"/>
    </source>
</evidence>
<keyword evidence="3 5" id="KW-0378">Hydrolase</keyword>
<dbReference type="InterPro" id="IPR023827">
    <property type="entry name" value="Peptidase_S8_Asp-AS"/>
</dbReference>
<dbReference type="PRINTS" id="PR00723">
    <property type="entry name" value="SUBTILISIN"/>
</dbReference>
<name>A0ABW2YQ80_9GAMM</name>
<dbReference type="PANTHER" id="PTHR43806">
    <property type="entry name" value="PEPTIDASE S8"/>
    <property type="match status" value="1"/>
</dbReference>
<feature type="signal peptide" evidence="7">
    <location>
        <begin position="1"/>
        <end position="21"/>
    </location>
</feature>
<dbReference type="PANTHER" id="PTHR43806:SF11">
    <property type="entry name" value="CEREVISIN-RELATED"/>
    <property type="match status" value="1"/>
</dbReference>
<evidence type="ECO:0000256" key="5">
    <source>
        <dbReference type="PROSITE-ProRule" id="PRU01240"/>
    </source>
</evidence>
<dbReference type="InterPro" id="IPR022398">
    <property type="entry name" value="Peptidase_S8_His-AS"/>
</dbReference>
<comment type="similarity">
    <text evidence="1 5 6">Belongs to the peptidase S8 family.</text>
</comment>
<dbReference type="Proteomes" id="UP001597090">
    <property type="component" value="Unassembled WGS sequence"/>
</dbReference>
<dbReference type="InterPro" id="IPR023828">
    <property type="entry name" value="Peptidase_S8_Ser-AS"/>
</dbReference>
<evidence type="ECO:0000259" key="8">
    <source>
        <dbReference type="Pfam" id="PF00082"/>
    </source>
</evidence>
<evidence type="ECO:0000256" key="6">
    <source>
        <dbReference type="RuleBase" id="RU003355"/>
    </source>
</evidence>
<feature type="active site" description="Charge relay system" evidence="5">
    <location>
        <position position="389"/>
    </location>
</feature>
<dbReference type="InterPro" id="IPR036852">
    <property type="entry name" value="Peptidase_S8/S53_dom_sf"/>
</dbReference>
<feature type="active site" description="Charge relay system" evidence="5">
    <location>
        <position position="184"/>
    </location>
</feature>
<keyword evidence="4 5" id="KW-0720">Serine protease</keyword>
<dbReference type="Pfam" id="PF00082">
    <property type="entry name" value="Peptidase_S8"/>
    <property type="match status" value="1"/>
</dbReference>
<protein>
    <submittedName>
        <fullName evidence="9">S8 family serine peptidase</fullName>
    </submittedName>
</protein>
<feature type="chain" id="PRO_5047501647" evidence="7">
    <location>
        <begin position="22"/>
        <end position="447"/>
    </location>
</feature>
<reference evidence="10" key="1">
    <citation type="journal article" date="2019" name="Int. J. Syst. Evol. Microbiol.">
        <title>The Global Catalogue of Microorganisms (GCM) 10K type strain sequencing project: providing services to taxonomists for standard genome sequencing and annotation.</title>
        <authorList>
            <consortium name="The Broad Institute Genomics Platform"/>
            <consortium name="The Broad Institute Genome Sequencing Center for Infectious Disease"/>
            <person name="Wu L."/>
            <person name="Ma J."/>
        </authorList>
    </citation>
    <scope>NUCLEOTIDE SEQUENCE [LARGE SCALE GENOMIC DNA]</scope>
    <source>
        <strain evidence="10">CCUG 55491</strain>
    </source>
</reference>
<dbReference type="PROSITE" id="PS00137">
    <property type="entry name" value="SUBTILASE_HIS"/>
    <property type="match status" value="1"/>
</dbReference>
<organism evidence="9 10">
    <name type="scientific">Lysobacter koreensis</name>
    <dbReference type="NCBI Taxonomy" id="266122"/>
    <lineage>
        <taxon>Bacteria</taxon>
        <taxon>Pseudomonadati</taxon>
        <taxon>Pseudomonadota</taxon>
        <taxon>Gammaproteobacteria</taxon>
        <taxon>Lysobacterales</taxon>
        <taxon>Lysobacteraceae</taxon>
        <taxon>Lysobacter</taxon>
    </lineage>
</organism>
<dbReference type="PROSITE" id="PS51892">
    <property type="entry name" value="SUBTILASE"/>
    <property type="match status" value="1"/>
</dbReference>
<keyword evidence="7" id="KW-0732">Signal</keyword>
<keyword evidence="2 5" id="KW-0645">Protease</keyword>
<dbReference type="InterPro" id="IPR050131">
    <property type="entry name" value="Peptidase_S8_subtilisin-like"/>
</dbReference>
<proteinExistence type="inferred from homology"/>
<dbReference type="InterPro" id="IPR000209">
    <property type="entry name" value="Peptidase_S8/S53_dom"/>
</dbReference>
<evidence type="ECO:0000256" key="1">
    <source>
        <dbReference type="ARBA" id="ARBA00011073"/>
    </source>
</evidence>
<dbReference type="SUPFAM" id="SSF52743">
    <property type="entry name" value="Subtilisin-like"/>
    <property type="match status" value="1"/>
</dbReference>
<comment type="caution">
    <text evidence="9">The sequence shown here is derived from an EMBL/GenBank/DDBJ whole genome shotgun (WGS) entry which is preliminary data.</text>
</comment>
<keyword evidence="10" id="KW-1185">Reference proteome</keyword>
<dbReference type="PROSITE" id="PS00136">
    <property type="entry name" value="SUBTILASE_ASP"/>
    <property type="match status" value="1"/>
</dbReference>
<dbReference type="Gene3D" id="3.40.50.200">
    <property type="entry name" value="Peptidase S8/S53 domain"/>
    <property type="match status" value="1"/>
</dbReference>
<evidence type="ECO:0000256" key="4">
    <source>
        <dbReference type="ARBA" id="ARBA00022825"/>
    </source>
</evidence>
<feature type="active site" description="Charge relay system" evidence="5">
    <location>
        <position position="145"/>
    </location>
</feature>
<sequence length="447" mass="45681">MKCLTLALAVSAALCAGQSQAATYLVQARAMNFDAALASRIQAQGGRVVARYPEIGVAIVEADEQFPARTAGMAELQSTTRDRALKFDVPEAVPMSFADAQAVSPPNTGDNDFLFDMQWGFDAVNVPEAWEAGFRGAGATVAVLDSGLDCTHPDLVANNLAALNASFVPGETACQVPAFPAFNHGTHVAGTIAAADNGTGVIGVAPQAKFFAVKVLSAISGSGSFAGILQGIVYATDNGADVINMSLGVRGGLPINRDTRELVSAVQRAVLYARRNNSIVIAAAGNDGIDYDTIGQDAMAFPAGVQGVVAVSATAPVGWALNPAAANLDLPASYTNTGRRLIELAAPGGDSAYPGNENCTVAGRTRPCWVFDLVMSTSTGGWSWAGGTSMASPHVAGVAALVIGALGGEANVGRVENYLLRGADDLGAPGVDGIYGHGRLNAEATLD</sequence>
<feature type="domain" description="Peptidase S8/S53" evidence="8">
    <location>
        <begin position="136"/>
        <end position="438"/>
    </location>
</feature>
<evidence type="ECO:0000313" key="10">
    <source>
        <dbReference type="Proteomes" id="UP001597090"/>
    </source>
</evidence>
<evidence type="ECO:0000256" key="7">
    <source>
        <dbReference type="SAM" id="SignalP"/>
    </source>
</evidence>
<dbReference type="PROSITE" id="PS00138">
    <property type="entry name" value="SUBTILASE_SER"/>
    <property type="match status" value="1"/>
</dbReference>
<evidence type="ECO:0000256" key="2">
    <source>
        <dbReference type="ARBA" id="ARBA00022670"/>
    </source>
</evidence>
<evidence type="ECO:0000313" key="9">
    <source>
        <dbReference type="EMBL" id="MFD0740051.1"/>
    </source>
</evidence>
<dbReference type="InterPro" id="IPR015500">
    <property type="entry name" value="Peptidase_S8_subtilisin-rel"/>
</dbReference>
<dbReference type="EMBL" id="JBHTIH010000007">
    <property type="protein sequence ID" value="MFD0740051.1"/>
    <property type="molecule type" value="Genomic_DNA"/>
</dbReference>
<gene>
    <name evidence="9" type="ORF">ACFQZQ_12270</name>
</gene>
<dbReference type="RefSeq" id="WP_386813114.1">
    <property type="nucleotide sequence ID" value="NZ_JBHTIH010000007.1"/>
</dbReference>
<accession>A0ABW2YQ80</accession>